<evidence type="ECO:0000256" key="9">
    <source>
        <dbReference type="ARBA" id="ARBA00023329"/>
    </source>
</evidence>
<dbReference type="PANTHER" id="PTHR22807">
    <property type="entry name" value="NOP2 YEAST -RELATED NOL1/NOP2/FMU SUN DOMAIN-CONTAINING"/>
    <property type="match status" value="1"/>
</dbReference>
<feature type="binding site" evidence="10">
    <location>
        <position position="339"/>
    </location>
    <ligand>
        <name>S-adenosyl-L-methionine</name>
        <dbReference type="ChEBI" id="CHEBI:59789"/>
    </ligand>
</feature>
<evidence type="ECO:0000256" key="6">
    <source>
        <dbReference type="ARBA" id="ARBA00022884"/>
    </source>
</evidence>
<evidence type="ECO:0000256" key="7">
    <source>
        <dbReference type="ARBA" id="ARBA00022989"/>
    </source>
</evidence>
<feature type="compositionally biased region" description="Basic and acidic residues" evidence="11">
    <location>
        <begin position="625"/>
        <end position="634"/>
    </location>
</feature>
<feature type="compositionally biased region" description="Gly residues" evidence="11">
    <location>
        <begin position="726"/>
        <end position="736"/>
    </location>
</feature>
<feature type="domain" description="SAM-dependent MTase RsmB/NOP-type" evidence="13">
    <location>
        <begin position="203"/>
        <end position="508"/>
    </location>
</feature>
<dbReference type="InterPro" id="IPR049560">
    <property type="entry name" value="MeTrfase_RsmB-F_NOP2_cat"/>
</dbReference>
<evidence type="ECO:0000256" key="8">
    <source>
        <dbReference type="ARBA" id="ARBA00023136"/>
    </source>
</evidence>
<dbReference type="Gene3D" id="3.30.70.1170">
    <property type="entry name" value="Sun protein, domain 3"/>
    <property type="match status" value="1"/>
</dbReference>
<dbReference type="Proteomes" id="UP000076502">
    <property type="component" value="Unassembled WGS sequence"/>
</dbReference>
<keyword evidence="8 12" id="KW-0472">Membrane</keyword>
<keyword evidence="1 10" id="KW-0489">Methyltransferase</keyword>
<dbReference type="EMBL" id="KQ435050">
    <property type="protein sequence ID" value="KZC14239.1"/>
    <property type="molecule type" value="Genomic_DNA"/>
</dbReference>
<feature type="compositionally biased region" description="Basic and acidic residues" evidence="11">
    <location>
        <begin position="580"/>
        <end position="599"/>
    </location>
</feature>
<dbReference type="Pfam" id="PF21153">
    <property type="entry name" value="NSUN5_N"/>
    <property type="match status" value="1"/>
</dbReference>
<name>A0A154PQQ2_DUFNO</name>
<feature type="active site" description="Nucleophile" evidence="10">
    <location>
        <position position="438"/>
    </location>
</feature>
<evidence type="ECO:0000256" key="11">
    <source>
        <dbReference type="SAM" id="MobiDB-lite"/>
    </source>
</evidence>
<evidence type="ECO:0000313" key="15">
    <source>
        <dbReference type="Proteomes" id="UP000076502"/>
    </source>
</evidence>
<feature type="compositionally biased region" description="Polar residues" evidence="11">
    <location>
        <begin position="527"/>
        <end position="537"/>
    </location>
</feature>
<keyword evidence="5" id="KW-0256">Endoplasmic reticulum</keyword>
<evidence type="ECO:0000256" key="5">
    <source>
        <dbReference type="ARBA" id="ARBA00022824"/>
    </source>
</evidence>
<accession>A0A154PQQ2</accession>
<feature type="binding site" evidence="10">
    <location>
        <position position="384"/>
    </location>
    <ligand>
        <name>S-adenosyl-L-methionine</name>
        <dbReference type="ChEBI" id="CHEBI:59789"/>
    </ligand>
</feature>
<feature type="binding site" evidence="10">
    <location>
        <position position="366"/>
    </location>
    <ligand>
        <name>S-adenosyl-L-methionine</name>
        <dbReference type="ChEBI" id="CHEBI:59789"/>
    </ligand>
</feature>
<dbReference type="InterPro" id="IPR019013">
    <property type="entry name" value="Vma21"/>
</dbReference>
<dbReference type="GO" id="GO:0005730">
    <property type="term" value="C:nucleolus"/>
    <property type="evidence" value="ECO:0007669"/>
    <property type="project" value="TreeGrafter"/>
</dbReference>
<feature type="transmembrane region" description="Helical" evidence="12">
    <location>
        <begin position="182"/>
        <end position="203"/>
    </location>
</feature>
<dbReference type="Pfam" id="PF21148">
    <property type="entry name" value="NSUN5_fdxn-like"/>
    <property type="match status" value="1"/>
</dbReference>
<evidence type="ECO:0000313" key="14">
    <source>
        <dbReference type="EMBL" id="KZC14239.1"/>
    </source>
</evidence>
<keyword evidence="4 12" id="KW-0812">Transmembrane</keyword>
<feature type="transmembrane region" description="Helical" evidence="12">
    <location>
        <begin position="136"/>
        <end position="162"/>
    </location>
</feature>
<evidence type="ECO:0000256" key="2">
    <source>
        <dbReference type="ARBA" id="ARBA00022679"/>
    </source>
</evidence>
<dbReference type="Pfam" id="PF09446">
    <property type="entry name" value="VMA21"/>
    <property type="match status" value="1"/>
</dbReference>
<keyword evidence="6 10" id="KW-0694">RNA-binding</keyword>
<dbReference type="OrthoDB" id="435282at2759"/>
<feature type="compositionally biased region" description="Basic residues" evidence="11">
    <location>
        <begin position="541"/>
        <end position="555"/>
    </location>
</feature>
<dbReference type="InterPro" id="IPR023267">
    <property type="entry name" value="RCMT"/>
</dbReference>
<dbReference type="STRING" id="178035.A0A154PQQ2"/>
<sequence>MPNGFEHSVKVPRLYKSASKIIRDVREKGGSLKSLIYEQRHPNVSAIYSLCLNALQKETQLVHLMNKTGILMKETRLDPWLAKILITELLWGKKTLNSVCKPAQTVLNYEKQLKEELNHCGVVEAHLPLTKAETPIMSLVTVLGTLFLYSIAMFTLPFAAFFGVQHIIKAEFHVDRFVTNCISVFAAVITVNLIIACYVYQALHEPDNIRKPRYVRVNTLLLPLNKALSYFKEEGWLLLPKCLNYTAHLTAVKNLTKPKFIQDFHVPELLVFPPNTTFHDHSGYQNGEIILQDKASCLPAQLLNPKPGSVVLDMCAAPGMKSSHIAALMKNHGKIYAVEIDKRRYTTLCEQIKLTSASCVNTLNEDALTLEGKDYSNVEYILVDPTCSGSGMLDRQLVHGAEQCTPQRLKQLQSFQVFLLRHALLNFPNVKRVVYSTCSTNPEENEQVVDELLGDVQGAYHLASIKHIFKDDWKNYSSKDYNCLDNCLYANPEVDLCNGFFVAVFERDLNVPLPEYKRKGSKANKEPSGSNDISNADKTGLSRKRKKRPNRKKMNATRETSVAESILDVSSESVMIIDEINNRDKDNEDDEKNKENGEEKNEDDEIMEDAPPAKKIKKKLKSKDKKQSKGEIQVKRKQIKVQKTKKNGFQSVAAKKKKKAARKVSTGSSLGSQDIEGIVRRGTVRGDEVVKGGGLAPMIAAENQSSCSRAGSRLGQYEEEVAGDGSVAGGAEGGGAVATTTSEPGEPELISPP</sequence>
<dbReference type="GO" id="GO:0070072">
    <property type="term" value="P:vacuolar proton-transporting V-type ATPase complex assembly"/>
    <property type="evidence" value="ECO:0007669"/>
    <property type="project" value="InterPro"/>
</dbReference>
<reference evidence="14 15" key="1">
    <citation type="submission" date="2015-07" db="EMBL/GenBank/DDBJ databases">
        <title>The genome of Dufourea novaeangliae.</title>
        <authorList>
            <person name="Pan H."/>
            <person name="Kapheim K."/>
        </authorList>
    </citation>
    <scope>NUCLEOTIDE SEQUENCE [LARGE SCALE GENOMIC DNA]</scope>
    <source>
        <strain evidence="14">0120121106</strain>
        <tissue evidence="14">Whole body</tissue>
    </source>
</reference>
<keyword evidence="2 10" id="KW-0808">Transferase</keyword>
<keyword evidence="15" id="KW-1185">Reference proteome</keyword>
<dbReference type="GO" id="GO:0008173">
    <property type="term" value="F:RNA methyltransferase activity"/>
    <property type="evidence" value="ECO:0007669"/>
    <property type="project" value="InterPro"/>
</dbReference>
<organism evidence="14 15">
    <name type="scientific">Dufourea novaeangliae</name>
    <name type="common">Sweat bee</name>
    <dbReference type="NCBI Taxonomy" id="178035"/>
    <lineage>
        <taxon>Eukaryota</taxon>
        <taxon>Metazoa</taxon>
        <taxon>Ecdysozoa</taxon>
        <taxon>Arthropoda</taxon>
        <taxon>Hexapoda</taxon>
        <taxon>Insecta</taxon>
        <taxon>Pterygota</taxon>
        <taxon>Neoptera</taxon>
        <taxon>Endopterygota</taxon>
        <taxon>Hymenoptera</taxon>
        <taxon>Apocrita</taxon>
        <taxon>Aculeata</taxon>
        <taxon>Apoidea</taxon>
        <taxon>Anthophila</taxon>
        <taxon>Halictidae</taxon>
        <taxon>Rophitinae</taxon>
        <taxon>Dufourea</taxon>
    </lineage>
</organism>
<evidence type="ECO:0000256" key="3">
    <source>
        <dbReference type="ARBA" id="ARBA00022691"/>
    </source>
</evidence>
<keyword evidence="7 12" id="KW-1133">Transmembrane helix</keyword>
<comment type="caution">
    <text evidence="10">Lacks conserved residue(s) required for the propagation of feature annotation.</text>
</comment>
<dbReference type="InterPro" id="IPR048889">
    <property type="entry name" value="NSUN5_RCM1_N"/>
</dbReference>
<dbReference type="Gene3D" id="3.40.50.150">
    <property type="entry name" value="Vaccinia Virus protein VP39"/>
    <property type="match status" value="1"/>
</dbReference>
<proteinExistence type="inferred from homology"/>
<evidence type="ECO:0000256" key="12">
    <source>
        <dbReference type="SAM" id="Phobius"/>
    </source>
</evidence>
<dbReference type="PROSITE" id="PS51686">
    <property type="entry name" value="SAM_MT_RSMB_NOP"/>
    <property type="match status" value="1"/>
</dbReference>
<dbReference type="GO" id="GO:0070475">
    <property type="term" value="P:rRNA base methylation"/>
    <property type="evidence" value="ECO:0007669"/>
    <property type="project" value="TreeGrafter"/>
</dbReference>
<dbReference type="GO" id="GO:0031410">
    <property type="term" value="C:cytoplasmic vesicle"/>
    <property type="evidence" value="ECO:0007669"/>
    <property type="project" value="UniProtKB-KW"/>
</dbReference>
<dbReference type="Pfam" id="PF01189">
    <property type="entry name" value="Methyltr_RsmB-F"/>
    <property type="match status" value="1"/>
</dbReference>
<comment type="similarity">
    <text evidence="10">Belongs to the class I-like SAM-binding methyltransferase superfamily. RsmB/NOP family.</text>
</comment>
<dbReference type="InterPro" id="IPR029063">
    <property type="entry name" value="SAM-dependent_MTases_sf"/>
</dbReference>
<protein>
    <submittedName>
        <fullName evidence="14">Putative methyltransferase NSUN5</fullName>
    </submittedName>
</protein>
<feature type="region of interest" description="Disordered" evidence="11">
    <location>
        <begin position="517"/>
        <end position="564"/>
    </location>
</feature>
<dbReference type="PRINTS" id="PR02008">
    <property type="entry name" value="RCMTFAMILY"/>
</dbReference>
<keyword evidence="3 10" id="KW-0949">S-adenosyl-L-methionine</keyword>
<dbReference type="GO" id="GO:0003723">
    <property type="term" value="F:RNA binding"/>
    <property type="evidence" value="ECO:0007669"/>
    <property type="project" value="UniProtKB-UniRule"/>
</dbReference>
<dbReference type="InterPro" id="IPR049561">
    <property type="entry name" value="NSUN5_7_fdxn-like"/>
</dbReference>
<dbReference type="AlphaFoldDB" id="A0A154PQQ2"/>
<evidence type="ECO:0000256" key="4">
    <source>
        <dbReference type="ARBA" id="ARBA00022692"/>
    </source>
</evidence>
<feature type="compositionally biased region" description="Basic residues" evidence="11">
    <location>
        <begin position="635"/>
        <end position="646"/>
    </location>
</feature>
<dbReference type="SUPFAM" id="SSF53335">
    <property type="entry name" value="S-adenosyl-L-methionine-dependent methyltransferases"/>
    <property type="match status" value="1"/>
</dbReference>
<evidence type="ECO:0000259" key="13">
    <source>
        <dbReference type="PROSITE" id="PS51686"/>
    </source>
</evidence>
<dbReference type="PANTHER" id="PTHR22807:SF4">
    <property type="entry name" value="28S RRNA (CYTOSINE-C(5))-METHYLTRANSFERASE"/>
    <property type="match status" value="1"/>
</dbReference>
<feature type="region of interest" description="Disordered" evidence="11">
    <location>
        <begin position="703"/>
        <end position="753"/>
    </location>
</feature>
<dbReference type="InterPro" id="IPR001678">
    <property type="entry name" value="MeTrfase_RsmB-F_NOP2_dom"/>
</dbReference>
<feature type="compositionally biased region" description="Basic residues" evidence="11">
    <location>
        <begin position="614"/>
        <end position="624"/>
    </location>
</feature>
<gene>
    <name evidence="14" type="ORF">WN55_06708</name>
</gene>
<feature type="region of interest" description="Disordered" evidence="11">
    <location>
        <begin position="578"/>
        <end position="670"/>
    </location>
</feature>
<keyword evidence="9" id="KW-0968">Cytoplasmic vesicle</keyword>
<evidence type="ECO:0000256" key="1">
    <source>
        <dbReference type="ARBA" id="ARBA00022603"/>
    </source>
</evidence>
<evidence type="ECO:0000256" key="10">
    <source>
        <dbReference type="PROSITE-ProRule" id="PRU01023"/>
    </source>
</evidence>